<keyword evidence="1" id="KW-0732">Signal</keyword>
<comment type="caution">
    <text evidence="2">The sequence shown here is derived from an EMBL/GenBank/DDBJ whole genome shotgun (WGS) entry which is preliminary data.</text>
</comment>
<reference evidence="2 3" key="1">
    <citation type="submission" date="2020-09" db="EMBL/GenBank/DDBJ databases">
        <title>Paenibacillus sp. strain PR3 16S rRNA gene Genome sequencing and assembly.</title>
        <authorList>
            <person name="Kim J."/>
        </authorList>
    </citation>
    <scope>NUCLEOTIDE SEQUENCE [LARGE SCALE GENOMIC DNA]</scope>
    <source>
        <strain evidence="2 3">PR3</strain>
    </source>
</reference>
<feature type="chain" id="PRO_5045361383" evidence="1">
    <location>
        <begin position="28"/>
        <end position="261"/>
    </location>
</feature>
<keyword evidence="3" id="KW-1185">Reference proteome</keyword>
<evidence type="ECO:0000256" key="1">
    <source>
        <dbReference type="SAM" id="SignalP"/>
    </source>
</evidence>
<dbReference type="EMBL" id="JACXZA010000011">
    <property type="protein sequence ID" value="MBD3922730.1"/>
    <property type="molecule type" value="Genomic_DNA"/>
</dbReference>
<name>A0ABR8N3I7_9BACL</name>
<protein>
    <submittedName>
        <fullName evidence="2">Uncharacterized protein</fullName>
    </submittedName>
</protein>
<dbReference type="RefSeq" id="WP_191207036.1">
    <property type="nucleotide sequence ID" value="NZ_JACXZA010000011.1"/>
</dbReference>
<evidence type="ECO:0000313" key="3">
    <source>
        <dbReference type="Proteomes" id="UP000609346"/>
    </source>
</evidence>
<proteinExistence type="predicted"/>
<sequence>MNGYIRVKSLLAIVILLLYSSCSNPEAPDYNDEDNQGGGKSLVLADLNGDKVNDQASITLEGQNINLQVEVQRAVIKLEGSMLEQDTHPFYEEPSIHLLNEKDSNHKLILVSVLWNTNKIGTKADLWVFTYDETGLVKVWDSNTDGRVELAYTVSDYRDGEVSLEIPRLSLSTRVPIDEAYYEGYLSAHSEGIIEETTTSMYEIRDFDNDNTPELIIEKVVSTGAVEWLPFRRVLEVYQIANDELHLLKVIPRDNIPEQSQ</sequence>
<dbReference type="Proteomes" id="UP000609346">
    <property type="component" value="Unassembled WGS sequence"/>
</dbReference>
<gene>
    <name evidence="2" type="ORF">H8B09_28735</name>
</gene>
<accession>A0ABR8N3I7</accession>
<feature type="signal peptide" evidence="1">
    <location>
        <begin position="1"/>
        <end position="27"/>
    </location>
</feature>
<evidence type="ECO:0000313" key="2">
    <source>
        <dbReference type="EMBL" id="MBD3922730.1"/>
    </source>
</evidence>
<organism evidence="2 3">
    <name type="scientific">Paenibacillus terricola</name>
    <dbReference type="NCBI Taxonomy" id="2763503"/>
    <lineage>
        <taxon>Bacteria</taxon>
        <taxon>Bacillati</taxon>
        <taxon>Bacillota</taxon>
        <taxon>Bacilli</taxon>
        <taxon>Bacillales</taxon>
        <taxon>Paenibacillaceae</taxon>
        <taxon>Paenibacillus</taxon>
    </lineage>
</organism>
<dbReference type="SUPFAM" id="SSF69318">
    <property type="entry name" value="Integrin alpha N-terminal domain"/>
    <property type="match status" value="1"/>
</dbReference>
<dbReference type="InterPro" id="IPR028994">
    <property type="entry name" value="Integrin_alpha_N"/>
</dbReference>